<keyword evidence="1" id="KW-0479">Metal-binding</keyword>
<gene>
    <name evidence="5" type="ORF">GCM10023116_07980</name>
</gene>
<comment type="caution">
    <text evidence="5">The sequence shown here is derived from an EMBL/GenBank/DDBJ whole genome shotgun (WGS) entry which is preliminary data.</text>
</comment>
<organism evidence="5 6">
    <name type="scientific">Kistimonas scapharcae</name>
    <dbReference type="NCBI Taxonomy" id="1036133"/>
    <lineage>
        <taxon>Bacteria</taxon>
        <taxon>Pseudomonadati</taxon>
        <taxon>Pseudomonadota</taxon>
        <taxon>Gammaproteobacteria</taxon>
        <taxon>Oceanospirillales</taxon>
        <taxon>Endozoicomonadaceae</taxon>
        <taxon>Kistimonas</taxon>
    </lineage>
</organism>
<dbReference type="SUPFAM" id="SSF54862">
    <property type="entry name" value="4Fe-4S ferredoxins"/>
    <property type="match status" value="1"/>
</dbReference>
<evidence type="ECO:0000256" key="3">
    <source>
        <dbReference type="ARBA" id="ARBA00023014"/>
    </source>
</evidence>
<dbReference type="Pfam" id="PF00037">
    <property type="entry name" value="Fer4"/>
    <property type="match status" value="1"/>
</dbReference>
<dbReference type="Gene3D" id="3.30.70.20">
    <property type="match status" value="1"/>
</dbReference>
<dbReference type="PROSITE" id="PS00198">
    <property type="entry name" value="4FE4S_FER_1"/>
    <property type="match status" value="1"/>
</dbReference>
<sequence>MLRSEERSPWQLAPEISQRCLTHNRTVCRTCGEQCEPEAITFRPVLGGIAMPQVDEQACTGCGACQSACPVNAITIRPMTENEQSIRTD</sequence>
<proteinExistence type="predicted"/>
<reference evidence="6" key="1">
    <citation type="journal article" date="2019" name="Int. J. Syst. Evol. Microbiol.">
        <title>The Global Catalogue of Microorganisms (GCM) 10K type strain sequencing project: providing services to taxonomists for standard genome sequencing and annotation.</title>
        <authorList>
            <consortium name="The Broad Institute Genomics Platform"/>
            <consortium name="The Broad Institute Genome Sequencing Center for Infectious Disease"/>
            <person name="Wu L."/>
            <person name="Ma J."/>
        </authorList>
    </citation>
    <scope>NUCLEOTIDE SEQUENCE [LARGE SCALE GENOMIC DNA]</scope>
    <source>
        <strain evidence="6">JCM 17805</strain>
    </source>
</reference>
<dbReference type="InterPro" id="IPR017900">
    <property type="entry name" value="4Fe4S_Fe_S_CS"/>
</dbReference>
<name>A0ABP8UYW5_9GAMM</name>
<feature type="domain" description="4Fe-4S ferredoxin-type" evidence="4">
    <location>
        <begin position="50"/>
        <end position="79"/>
    </location>
</feature>
<keyword evidence="6" id="KW-1185">Reference proteome</keyword>
<dbReference type="EMBL" id="BAABFL010000081">
    <property type="protein sequence ID" value="GAA4648529.1"/>
    <property type="molecule type" value="Genomic_DNA"/>
</dbReference>
<protein>
    <recommendedName>
        <fullName evidence="4">4Fe-4S ferredoxin-type domain-containing protein</fullName>
    </recommendedName>
</protein>
<evidence type="ECO:0000256" key="1">
    <source>
        <dbReference type="ARBA" id="ARBA00022723"/>
    </source>
</evidence>
<accession>A0ABP8UYW5</accession>
<keyword evidence="2" id="KW-0408">Iron</keyword>
<dbReference type="PROSITE" id="PS51379">
    <property type="entry name" value="4FE4S_FER_2"/>
    <property type="match status" value="1"/>
</dbReference>
<dbReference type="InterPro" id="IPR017896">
    <property type="entry name" value="4Fe4S_Fe-S-bd"/>
</dbReference>
<dbReference type="Proteomes" id="UP001500604">
    <property type="component" value="Unassembled WGS sequence"/>
</dbReference>
<evidence type="ECO:0000313" key="5">
    <source>
        <dbReference type="EMBL" id="GAA4648529.1"/>
    </source>
</evidence>
<keyword evidence="3" id="KW-0411">Iron-sulfur</keyword>
<evidence type="ECO:0000313" key="6">
    <source>
        <dbReference type="Proteomes" id="UP001500604"/>
    </source>
</evidence>
<evidence type="ECO:0000256" key="2">
    <source>
        <dbReference type="ARBA" id="ARBA00023004"/>
    </source>
</evidence>
<evidence type="ECO:0000259" key="4">
    <source>
        <dbReference type="PROSITE" id="PS51379"/>
    </source>
</evidence>